<dbReference type="EMBL" id="LKMD01000100">
    <property type="protein sequence ID" value="PIB00769.1"/>
    <property type="molecule type" value="Genomic_DNA"/>
</dbReference>
<evidence type="ECO:0000313" key="4">
    <source>
        <dbReference type="Proteomes" id="UP001302367"/>
    </source>
</evidence>
<dbReference type="OrthoDB" id="2922289at2759"/>
<proteinExistence type="predicted"/>
<accession>A0A2G5I7L7</accession>
<dbReference type="PANTHER" id="PTHR40788:SF2">
    <property type="entry name" value="CLR5 DOMAIN-CONTAINING PROTEIN"/>
    <property type="match status" value="1"/>
</dbReference>
<name>A0A2G5I7L7_CERBT</name>
<dbReference type="EMBL" id="CP134184">
    <property type="protein sequence ID" value="WPA96642.1"/>
    <property type="molecule type" value="Genomic_DNA"/>
</dbReference>
<dbReference type="Proteomes" id="UP000230605">
    <property type="component" value="Chromosome 1"/>
</dbReference>
<organism evidence="1 3">
    <name type="scientific">Cercospora beticola</name>
    <name type="common">Sugarbeet leaf spot fungus</name>
    <dbReference type="NCBI Taxonomy" id="122368"/>
    <lineage>
        <taxon>Eukaryota</taxon>
        <taxon>Fungi</taxon>
        <taxon>Dikarya</taxon>
        <taxon>Ascomycota</taxon>
        <taxon>Pezizomycotina</taxon>
        <taxon>Dothideomycetes</taxon>
        <taxon>Dothideomycetidae</taxon>
        <taxon>Mycosphaerellales</taxon>
        <taxon>Mycosphaerellaceae</taxon>
        <taxon>Cercospora</taxon>
    </lineage>
</organism>
<reference evidence="2 4" key="2">
    <citation type="submission" date="2023-09" db="EMBL/GenBank/DDBJ databases">
        <title>Complete-Gapless Cercospora beticola genome.</title>
        <authorList>
            <person name="Wyatt N.A."/>
            <person name="Spanner R.E."/>
            <person name="Bolton M.D."/>
        </authorList>
    </citation>
    <scope>NUCLEOTIDE SEQUENCE [LARGE SCALE GENOMIC DNA]</scope>
    <source>
        <strain evidence="2">Cb09-40</strain>
    </source>
</reference>
<evidence type="ECO:0000313" key="1">
    <source>
        <dbReference type="EMBL" id="PIB00769.1"/>
    </source>
</evidence>
<reference evidence="1 3" key="1">
    <citation type="submission" date="2015-10" db="EMBL/GenBank/DDBJ databases">
        <title>The cercosporin biosynthetic gene cluster was horizontally transferred to several fungal lineages and shown to be expanded in Cercospora beticola based on microsynteny with recipient genomes.</title>
        <authorList>
            <person name="De Jonge R."/>
            <person name="Ebert M.K."/>
            <person name="Suttle J.C."/>
            <person name="Jurick Ii W.M."/>
            <person name="Secor G.A."/>
            <person name="Thomma B.P."/>
            <person name="Van De Peer Y."/>
            <person name="Bolton M.D."/>
        </authorList>
    </citation>
    <scope>NUCLEOTIDE SEQUENCE [LARGE SCALE GENOMIC DNA]</scope>
    <source>
        <strain evidence="1 3">09-40</strain>
    </source>
</reference>
<evidence type="ECO:0000313" key="2">
    <source>
        <dbReference type="EMBL" id="WPA96642.1"/>
    </source>
</evidence>
<gene>
    <name evidence="1" type="ORF">CB0940_01212</name>
    <name evidence="2" type="ORF">RHO25_001249</name>
</gene>
<sequence length="856" mass="97877">MAEYVSVTFEEIDGNEWVPCKCCRFNKGTDLPIPASLSDEDIERATKRFSASIFKDWTKLNAIVKRYEGTIQKRWIKKSVTQRRQILLGAWPNMSAGHRPDFKNLRSNKKRVPCLPEAYLWPYINLEDLLKRNLLLLFIKSRGRNLPDTFRLADVNAAHLGSGWDRGFDFADVFEDYCCSEHYLEDHDEDDAGMLFEDRHSPQRYGKLIKHHAISLKTSQYKFLRRSNEGLLSLELLQRTYEFLLECVKLILHDIRPTMFFLAPSIPEPTKMPGSPGPDEYPSMSAHSLEAPYRVPQMLDLKRLKMLVDSRCETSEDHIWLLKEDPGYFAATLREYREHDGETEFGCRSDWQTALNKMLTNAYLVFVFWDDIAKRLSSMASIDVQLARANDKTVRLAKQDEEKWAAMHEVLTRLMMIPISMLHGGLQTSPRLRNRYRFELEDSASPASGRWILQLKATSCERRLDTLFFSIHNQHQRELHGLHGLVQEIQYMFETDTEAASLIDPWIASQFADLALVSEIKCIDALAPWFDENKATLLACRNDVAKTVDKTRVLVNKMHYGISAATSHNTISKFEPNDRDMTDYPAVAEKRPTKATVDQMVRAERKLDIFWKSFEAVVTRSAGISLTKVLKNRARTTREIHRTQPWSELSETLLTSPSHAVHSDDQKGVLAELDGNVHHPNYLDLPIPKKEFVRTPVKSKVKTHGTPAAPDPRRILADDDLREVARAGAPPEKVTIPKRAFKVFTALLPSPSAAAQQRFEVPWDDLLFAFNAIGLQPVKLYGSAWTFNPVPKGEVVETDAGVQTSGKLDLQRSISFHQPKEVRKGAKIPKAMVRTFGRRLKHAYGWQVAEDIFLCG</sequence>
<dbReference type="AlphaFoldDB" id="A0A2G5I7L7"/>
<dbReference type="PANTHER" id="PTHR40788">
    <property type="entry name" value="CLR5 DOMAIN-CONTAINING PROTEIN-RELATED"/>
    <property type="match status" value="1"/>
</dbReference>
<evidence type="ECO:0000313" key="3">
    <source>
        <dbReference type="Proteomes" id="UP000230605"/>
    </source>
</evidence>
<keyword evidence="4" id="KW-1185">Reference proteome</keyword>
<dbReference type="Proteomes" id="UP001302367">
    <property type="component" value="Chromosome 1"/>
</dbReference>
<protein>
    <submittedName>
        <fullName evidence="1">Uncharacterized protein</fullName>
    </submittedName>
</protein>